<dbReference type="PANTHER" id="PTHR43547:SF2">
    <property type="entry name" value="HYBRID SIGNAL TRANSDUCTION HISTIDINE KINASE C"/>
    <property type="match status" value="1"/>
</dbReference>
<dbReference type="PROSITE" id="PS50109">
    <property type="entry name" value="HIS_KIN"/>
    <property type="match status" value="1"/>
</dbReference>
<dbReference type="Pfam" id="PF08448">
    <property type="entry name" value="PAS_4"/>
    <property type="match status" value="2"/>
</dbReference>
<dbReference type="AlphaFoldDB" id="A0A6B3SMS3"/>
<dbReference type="Pfam" id="PF02518">
    <property type="entry name" value="HATPase_c"/>
    <property type="match status" value="1"/>
</dbReference>
<dbReference type="Proteomes" id="UP000482155">
    <property type="component" value="Unassembled WGS sequence"/>
</dbReference>
<dbReference type="SUPFAM" id="SSF55874">
    <property type="entry name" value="ATPase domain of HSP90 chaperone/DNA topoisomerase II/histidine kinase"/>
    <property type="match status" value="1"/>
</dbReference>
<evidence type="ECO:0000259" key="10">
    <source>
        <dbReference type="PROSITE" id="PS50109"/>
    </source>
</evidence>
<dbReference type="GO" id="GO:0000155">
    <property type="term" value="F:phosphorelay sensor kinase activity"/>
    <property type="evidence" value="ECO:0007669"/>
    <property type="project" value="InterPro"/>
</dbReference>
<accession>A0A6B3SMS3</accession>
<organism evidence="14 15">
    <name type="scientific">Noviherbaspirillum galbum</name>
    <dbReference type="NCBI Taxonomy" id="2709383"/>
    <lineage>
        <taxon>Bacteria</taxon>
        <taxon>Pseudomonadati</taxon>
        <taxon>Pseudomonadota</taxon>
        <taxon>Betaproteobacteria</taxon>
        <taxon>Burkholderiales</taxon>
        <taxon>Oxalobacteraceae</taxon>
        <taxon>Noviherbaspirillum</taxon>
    </lineage>
</organism>
<dbReference type="Pfam" id="PF00072">
    <property type="entry name" value="Response_reg"/>
    <property type="match status" value="1"/>
</dbReference>
<protein>
    <recommendedName>
        <fullName evidence="3">histidine kinase</fullName>
        <ecNumber evidence="3">2.7.13.3</ecNumber>
    </recommendedName>
</protein>
<dbReference type="InterPro" id="IPR001610">
    <property type="entry name" value="PAC"/>
</dbReference>
<feature type="domain" description="PAS" evidence="12">
    <location>
        <begin position="202"/>
        <end position="250"/>
    </location>
</feature>
<dbReference type="Gene3D" id="3.30.565.10">
    <property type="entry name" value="Histidine kinase-like ATPase, C-terminal domain"/>
    <property type="match status" value="1"/>
</dbReference>
<dbReference type="SUPFAM" id="SSF55785">
    <property type="entry name" value="PYP-like sensor domain (PAS domain)"/>
    <property type="match status" value="3"/>
</dbReference>
<dbReference type="SMART" id="SM00448">
    <property type="entry name" value="REC"/>
    <property type="match status" value="1"/>
</dbReference>
<dbReference type="InterPro" id="IPR013655">
    <property type="entry name" value="PAS_fold_3"/>
</dbReference>
<dbReference type="GO" id="GO:0005886">
    <property type="term" value="C:plasma membrane"/>
    <property type="evidence" value="ECO:0007669"/>
    <property type="project" value="UniProtKB-SubCell"/>
</dbReference>
<sequence>MEISNERNSGRPNLAAIKDVLALSVRGAPFGELADSLLQACRRLIGEDSRTSLYVVDPAQQFLRLAASAGLAPAFMAAVQRLAIGEGEASCGRAASLREVVLVEDVLAEPRLAPYRDLARAHDIRSCWSFPLNAPDGRIVGTLAFYHAATSLPGKEVEEEIRYFADLAAIVIDRHLRGDEEQRRDEAARQELLAVAAESERRKRLYETILAATPDLVYVFDLNHRFTYANRVLLQMWGRTWDEAIGKNCLELGYEPWHAEMHDREIEQVKATKRPIRGEVPFNGTFGRRIYDYIFVPVFGPDGEVEAVAGTTRDVTERKQFEEELRMSEQRALEAARRAEQEKRHLDALLEAVPVGIGYADNNGRLFRINAENRRLWGGMPEAEGVSDYQRWTARWVDGLDRHGKLLQPEEWGLARALKGEDVRGDLIEIERFDKARTRRTVLLRATPVRDTDGSILGAVVAQMDMTDQLRVEAALRESERKFRTITNAMPQMVWTASPDGMVDYHNERFYDFTGETAAAPDANIWARRLHPEDHDAAQTLWQHCVATGEWYETTYRLRHHSGEYRWILARGVPILDDAGTILKWMGTDTDIHESKQAEEALQASHRRKDEFLAMLAHELRNPLAPISAAADILRAAPSDPVRVRQYSDMIARQVDHMTALVNDLLDVSRVTRGLVDLERDEVDLKNVVASAVEQVRPLIEARGHALTLRIGAAHAGVHGDRTRLIQVISNLLSNAAKYTPQGGQISLSMDVDGGRVDIAVEDNGTGIADDLLPHVFELFVQGKRTPDRAQGGLGLGLALVKSIVEMHGGKAEARSRGIDQGSTFLVSLPVVPLNLSIPLDSGRMRVHRTDHPLRVLLVDDNQDAALAMAGLLESAGHAITVANDPQQALALAAAREFNCFVLDIGLPGMTGYELAQQLRANARFADAVFIAVTGYGQSHDKAQSMAAGFAHHLIKPVGLRQLTEAMGRPALDAV</sequence>
<keyword evidence="4 9" id="KW-0597">Phosphoprotein</keyword>
<dbReference type="Pfam" id="PF08447">
    <property type="entry name" value="PAS_3"/>
    <property type="match status" value="1"/>
</dbReference>
<dbReference type="InterPro" id="IPR000700">
    <property type="entry name" value="PAS-assoc_C"/>
</dbReference>
<dbReference type="NCBIfam" id="TIGR00229">
    <property type="entry name" value="sensory_box"/>
    <property type="match status" value="2"/>
</dbReference>
<dbReference type="Gene3D" id="3.30.450.40">
    <property type="match status" value="1"/>
</dbReference>
<name>A0A6B3SMS3_9BURK</name>
<dbReference type="SUPFAM" id="SSF47384">
    <property type="entry name" value="Homodimeric domain of signal transducing histidine kinase"/>
    <property type="match status" value="1"/>
</dbReference>
<feature type="domain" description="Histidine kinase" evidence="10">
    <location>
        <begin position="615"/>
        <end position="833"/>
    </location>
</feature>
<dbReference type="InterPro" id="IPR035965">
    <property type="entry name" value="PAS-like_dom_sf"/>
</dbReference>
<keyword evidence="15" id="KW-1185">Reference proteome</keyword>
<comment type="caution">
    <text evidence="14">The sequence shown here is derived from an EMBL/GenBank/DDBJ whole genome shotgun (WGS) entry which is preliminary data.</text>
</comment>
<dbReference type="InterPro" id="IPR000014">
    <property type="entry name" value="PAS"/>
</dbReference>
<dbReference type="Pfam" id="PF00512">
    <property type="entry name" value="HisKA"/>
    <property type="match status" value="1"/>
</dbReference>
<dbReference type="SUPFAM" id="SSF52172">
    <property type="entry name" value="CheY-like"/>
    <property type="match status" value="1"/>
</dbReference>
<evidence type="ECO:0000313" key="14">
    <source>
        <dbReference type="EMBL" id="NEX62154.1"/>
    </source>
</evidence>
<evidence type="ECO:0000256" key="1">
    <source>
        <dbReference type="ARBA" id="ARBA00000085"/>
    </source>
</evidence>
<evidence type="ECO:0000256" key="7">
    <source>
        <dbReference type="ARBA" id="ARBA00023012"/>
    </source>
</evidence>
<dbReference type="PROSITE" id="PS50110">
    <property type="entry name" value="RESPONSE_REGULATORY"/>
    <property type="match status" value="1"/>
</dbReference>
<evidence type="ECO:0000259" key="12">
    <source>
        <dbReference type="PROSITE" id="PS50112"/>
    </source>
</evidence>
<dbReference type="PROSITE" id="PS50112">
    <property type="entry name" value="PAS"/>
    <property type="match status" value="1"/>
</dbReference>
<dbReference type="PROSITE" id="PS50113">
    <property type="entry name" value="PAC"/>
    <property type="match status" value="3"/>
</dbReference>
<dbReference type="InterPro" id="IPR013656">
    <property type="entry name" value="PAS_4"/>
</dbReference>
<feature type="modified residue" description="4-aspartylphosphate" evidence="9">
    <location>
        <position position="904"/>
    </location>
</feature>
<evidence type="ECO:0000256" key="9">
    <source>
        <dbReference type="PROSITE-ProRule" id="PRU00169"/>
    </source>
</evidence>
<feature type="domain" description="PAC" evidence="13">
    <location>
        <begin position="552"/>
        <end position="604"/>
    </location>
</feature>
<reference evidence="14 15" key="1">
    <citation type="submission" date="2020-02" db="EMBL/GenBank/DDBJ databases">
        <authorList>
            <person name="Kim M.K."/>
        </authorList>
    </citation>
    <scope>NUCLEOTIDE SEQUENCE [LARGE SCALE GENOMIC DNA]</scope>
    <source>
        <strain evidence="14 15">17J57-3</strain>
    </source>
</reference>
<dbReference type="Gene3D" id="3.40.50.2300">
    <property type="match status" value="1"/>
</dbReference>
<evidence type="ECO:0000259" key="13">
    <source>
        <dbReference type="PROSITE" id="PS50113"/>
    </source>
</evidence>
<dbReference type="Pfam" id="PF13185">
    <property type="entry name" value="GAF_2"/>
    <property type="match status" value="1"/>
</dbReference>
<dbReference type="RefSeq" id="WP_163964091.1">
    <property type="nucleotide sequence ID" value="NZ_JAAIVB010000045.1"/>
</dbReference>
<dbReference type="CDD" id="cd00082">
    <property type="entry name" value="HisKA"/>
    <property type="match status" value="1"/>
</dbReference>
<dbReference type="InterPro" id="IPR029016">
    <property type="entry name" value="GAF-like_dom_sf"/>
</dbReference>
<dbReference type="SMART" id="SM00086">
    <property type="entry name" value="PAC"/>
    <property type="match status" value="2"/>
</dbReference>
<dbReference type="FunFam" id="3.30.450.20:FF:000099">
    <property type="entry name" value="Sensory box sensor histidine kinase"/>
    <property type="match status" value="1"/>
</dbReference>
<dbReference type="InterPro" id="IPR036097">
    <property type="entry name" value="HisK_dim/P_sf"/>
</dbReference>
<comment type="catalytic activity">
    <reaction evidence="1">
        <text>ATP + protein L-histidine = ADP + protein N-phospho-L-histidine.</text>
        <dbReference type="EC" id="2.7.13.3"/>
    </reaction>
</comment>
<dbReference type="SMART" id="SM00387">
    <property type="entry name" value="HATPase_c"/>
    <property type="match status" value="1"/>
</dbReference>
<feature type="domain" description="PAC" evidence="13">
    <location>
        <begin position="276"/>
        <end position="327"/>
    </location>
</feature>
<keyword evidence="8" id="KW-0472">Membrane</keyword>
<dbReference type="Gene3D" id="3.30.450.20">
    <property type="entry name" value="PAS domain"/>
    <property type="match status" value="3"/>
</dbReference>
<dbReference type="SMART" id="SM00388">
    <property type="entry name" value="HisKA"/>
    <property type="match status" value="1"/>
</dbReference>
<dbReference type="SUPFAM" id="SSF55781">
    <property type="entry name" value="GAF domain-like"/>
    <property type="match status" value="1"/>
</dbReference>
<dbReference type="SMART" id="SM00065">
    <property type="entry name" value="GAF"/>
    <property type="match status" value="1"/>
</dbReference>
<evidence type="ECO:0000256" key="4">
    <source>
        <dbReference type="ARBA" id="ARBA00022553"/>
    </source>
</evidence>
<keyword evidence="6" id="KW-0418">Kinase</keyword>
<comment type="subcellular location">
    <subcellularLocation>
        <location evidence="2">Cell inner membrane</location>
        <topology evidence="2">Multi-pass membrane protein</topology>
    </subcellularLocation>
</comment>
<dbReference type="PANTHER" id="PTHR43547">
    <property type="entry name" value="TWO-COMPONENT HISTIDINE KINASE"/>
    <property type="match status" value="1"/>
</dbReference>
<evidence type="ECO:0000256" key="2">
    <source>
        <dbReference type="ARBA" id="ARBA00004429"/>
    </source>
</evidence>
<proteinExistence type="predicted"/>
<evidence type="ECO:0000256" key="8">
    <source>
        <dbReference type="ARBA" id="ARBA00023136"/>
    </source>
</evidence>
<dbReference type="InterPro" id="IPR005467">
    <property type="entry name" value="His_kinase_dom"/>
</dbReference>
<dbReference type="InterPro" id="IPR036890">
    <property type="entry name" value="HATPase_C_sf"/>
</dbReference>
<dbReference type="Gene3D" id="1.10.287.130">
    <property type="match status" value="1"/>
</dbReference>
<dbReference type="InterPro" id="IPR001789">
    <property type="entry name" value="Sig_transdc_resp-reg_receiver"/>
</dbReference>
<dbReference type="CDD" id="cd00130">
    <property type="entry name" value="PAS"/>
    <property type="match status" value="2"/>
</dbReference>
<dbReference type="PRINTS" id="PR00344">
    <property type="entry name" value="BCTRLSENSOR"/>
</dbReference>
<evidence type="ECO:0000256" key="6">
    <source>
        <dbReference type="ARBA" id="ARBA00022777"/>
    </source>
</evidence>
<dbReference type="InterPro" id="IPR011006">
    <property type="entry name" value="CheY-like_superfamily"/>
</dbReference>
<dbReference type="CDD" id="cd00075">
    <property type="entry name" value="HATPase"/>
    <property type="match status" value="1"/>
</dbReference>
<dbReference type="SMART" id="SM00091">
    <property type="entry name" value="PAS"/>
    <property type="match status" value="3"/>
</dbReference>
<dbReference type="FunFam" id="1.10.287.130:FF:000001">
    <property type="entry name" value="Two-component sensor histidine kinase"/>
    <property type="match status" value="1"/>
</dbReference>
<evidence type="ECO:0000259" key="11">
    <source>
        <dbReference type="PROSITE" id="PS50110"/>
    </source>
</evidence>
<feature type="domain" description="Response regulatory" evidence="11">
    <location>
        <begin position="855"/>
        <end position="971"/>
    </location>
</feature>
<feature type="domain" description="PAC" evidence="13">
    <location>
        <begin position="426"/>
        <end position="478"/>
    </location>
</feature>
<keyword evidence="5" id="KW-0808">Transferase</keyword>
<dbReference type="InterPro" id="IPR003018">
    <property type="entry name" value="GAF"/>
</dbReference>
<dbReference type="EC" id="2.7.13.3" evidence="3"/>
<evidence type="ECO:0000256" key="3">
    <source>
        <dbReference type="ARBA" id="ARBA00012438"/>
    </source>
</evidence>
<evidence type="ECO:0000313" key="15">
    <source>
        <dbReference type="Proteomes" id="UP000482155"/>
    </source>
</evidence>
<dbReference type="InterPro" id="IPR004358">
    <property type="entry name" value="Sig_transdc_His_kin-like_C"/>
</dbReference>
<keyword evidence="7" id="KW-0902">Two-component regulatory system</keyword>
<gene>
    <name evidence="14" type="ORF">G3574_13775</name>
</gene>
<dbReference type="InterPro" id="IPR003661">
    <property type="entry name" value="HisK_dim/P_dom"/>
</dbReference>
<dbReference type="EMBL" id="JAAIVB010000045">
    <property type="protein sequence ID" value="NEX62154.1"/>
    <property type="molecule type" value="Genomic_DNA"/>
</dbReference>
<dbReference type="InterPro" id="IPR003594">
    <property type="entry name" value="HATPase_dom"/>
</dbReference>
<dbReference type="FunFam" id="3.30.565.10:FF:000006">
    <property type="entry name" value="Sensor histidine kinase WalK"/>
    <property type="match status" value="1"/>
</dbReference>
<evidence type="ECO:0000256" key="5">
    <source>
        <dbReference type="ARBA" id="ARBA00022679"/>
    </source>
</evidence>